<evidence type="ECO:0000256" key="2">
    <source>
        <dbReference type="ARBA" id="ARBA00022729"/>
    </source>
</evidence>
<dbReference type="SUPFAM" id="SSF56235">
    <property type="entry name" value="N-terminal nucleophile aminohydrolases (Ntn hydrolases)"/>
    <property type="match status" value="1"/>
</dbReference>
<dbReference type="EMBL" id="PVNL01000030">
    <property type="protein sequence ID" value="PRQ09215.1"/>
    <property type="molecule type" value="Genomic_DNA"/>
</dbReference>
<dbReference type="Gene3D" id="1.10.439.10">
    <property type="entry name" value="Penicillin Amidohydrolase, domain 1"/>
    <property type="match status" value="1"/>
</dbReference>
<feature type="binding site" evidence="6">
    <location>
        <position position="189"/>
    </location>
    <ligand>
        <name>Ca(2+)</name>
        <dbReference type="ChEBI" id="CHEBI:29108"/>
    </ligand>
</feature>
<feature type="binding site" evidence="6">
    <location>
        <position position="345"/>
    </location>
    <ligand>
        <name>Ca(2+)</name>
        <dbReference type="ChEBI" id="CHEBI:29108"/>
    </ligand>
</feature>
<comment type="cofactor">
    <cofactor evidence="6">
        <name>Ca(2+)</name>
        <dbReference type="ChEBI" id="CHEBI:29108"/>
    </cofactor>
    <text evidence="6">Binds 1 Ca(2+) ion per dimer.</text>
</comment>
<evidence type="ECO:0000256" key="7">
    <source>
        <dbReference type="SAM" id="SignalP"/>
    </source>
</evidence>
<evidence type="ECO:0000256" key="3">
    <source>
        <dbReference type="ARBA" id="ARBA00022801"/>
    </source>
</evidence>
<gene>
    <name evidence="8" type="primary">quiP</name>
    <name evidence="8" type="ORF">ENSA7_12050</name>
</gene>
<keyword evidence="6" id="KW-0479">Metal-binding</keyword>
<dbReference type="InterPro" id="IPR002692">
    <property type="entry name" value="S45"/>
</dbReference>
<dbReference type="PANTHER" id="PTHR34218:SF3">
    <property type="entry name" value="ACYL-HOMOSERINE LACTONE ACYLASE PVDQ"/>
    <property type="match status" value="1"/>
</dbReference>
<keyword evidence="2 7" id="KW-0732">Signal</keyword>
<evidence type="ECO:0000256" key="1">
    <source>
        <dbReference type="ARBA" id="ARBA00006586"/>
    </source>
</evidence>
<feature type="chain" id="PRO_5015399123" evidence="7">
    <location>
        <begin position="32"/>
        <end position="851"/>
    </location>
</feature>
<dbReference type="Gene3D" id="3.60.20.10">
    <property type="entry name" value="Glutamine Phosphoribosylpyrophosphate, subunit 1, domain 1"/>
    <property type="match status" value="1"/>
</dbReference>
<dbReference type="InterPro" id="IPR029055">
    <property type="entry name" value="Ntn_hydrolases_N"/>
</dbReference>
<evidence type="ECO:0000256" key="4">
    <source>
        <dbReference type="ARBA" id="ARBA00023145"/>
    </source>
</evidence>
<dbReference type="PANTHER" id="PTHR34218">
    <property type="entry name" value="PEPTIDASE S45 PENICILLIN AMIDASE"/>
    <property type="match status" value="1"/>
</dbReference>
<feature type="signal peptide" evidence="7">
    <location>
        <begin position="1"/>
        <end position="31"/>
    </location>
</feature>
<sequence length="851" mass="90819">MHLRRRLSKFPACRVALLLPPLLGSCGPAEGDPGPEPGVVDVYVDAQGVAHVYAPTDASLFWASGYLQAEARLAQMVLLRRRALGRQAEVLGVGKVDEDELSRIMNFRDLGARDIERVREQHPDDYALYEAWVAGVNAYIEELASDERDRPVGLGPEGLDLIPEPWTVADVGAIAKLLMFGNSNSLENELLTTVLLRIDPTLFDALELPLPAYPIFTLPPEHRPAPGAALPLGLGNLALPPAPDVDPRPTIAGLKRLHETLAEFSVEGSNAWAVAGAHTATGGPLLANDPHQPMSSPSIVYATHLDSKSAGGNYAVAGFAFAGSPGVQLGHTQSVAWGATTGTADVMDLWSVSVNADAQTVQVGDASVAYVPRTETIGVRGQSDVVLVVDEVPGYGLLLGDALLLDLGIDEAFVAGADRRLLLNWTGFTAGNELPAFMAMSRSTSVDEFQAAADMMEVGTFNWLFADAQSIAYRSRILVPDRGSPSAMAIPFSMLDGADASSYWSGAYLADALLPASRDPAQGYLLSSNNDPYGFTEDGDVRNDPFYFGTFFLPGFRAQRGDDELRRLIADGSVDVAAMQALQTDNHLTEADMLLPVVSAAWAAVASDPDLAQYEGRADIESLVTQLEGWDRRMAADSGPAIGFFVFANELARVTVGDEMSLVFEAVVGAAPAFPLKFSALTITEAYANASVLLDGTPEALALAALDATAVWLADRYGSVDMSGLRWDAIHKTRFESPIDALTWGDVGTAGSVGSLNQLTGRYFDANGDVAPEFISKHGPMFRSVVAFGPEGPRMHYNFAPGNGGSPNADFWGDLVDAWVAGTYVEMPFAREDVEAAAVETRRLTAPEPFQ</sequence>
<dbReference type="InterPro" id="IPR023343">
    <property type="entry name" value="Penicillin_amidase_dom1"/>
</dbReference>
<dbReference type="GO" id="GO:0046872">
    <property type="term" value="F:metal ion binding"/>
    <property type="evidence" value="ECO:0007669"/>
    <property type="project" value="UniProtKB-KW"/>
</dbReference>
<dbReference type="Proteomes" id="UP000238823">
    <property type="component" value="Unassembled WGS sequence"/>
</dbReference>
<organism evidence="8 9">
    <name type="scientific">Enhygromyxa salina</name>
    <dbReference type="NCBI Taxonomy" id="215803"/>
    <lineage>
        <taxon>Bacteria</taxon>
        <taxon>Pseudomonadati</taxon>
        <taxon>Myxococcota</taxon>
        <taxon>Polyangia</taxon>
        <taxon>Nannocystales</taxon>
        <taxon>Nannocystaceae</taxon>
        <taxon>Enhygromyxa</taxon>
    </lineage>
</organism>
<dbReference type="GO" id="GO:0017000">
    <property type="term" value="P:antibiotic biosynthetic process"/>
    <property type="evidence" value="ECO:0007669"/>
    <property type="project" value="InterPro"/>
</dbReference>
<dbReference type="GO" id="GO:0016811">
    <property type="term" value="F:hydrolase activity, acting on carbon-nitrogen (but not peptide) bonds, in linear amides"/>
    <property type="evidence" value="ECO:0007669"/>
    <property type="project" value="InterPro"/>
</dbReference>
<evidence type="ECO:0000256" key="5">
    <source>
        <dbReference type="PIRSR" id="PIRSR001227-1"/>
    </source>
</evidence>
<keyword evidence="3 8" id="KW-0378">Hydrolase</keyword>
<reference evidence="8 9" key="1">
    <citation type="submission" date="2018-03" db="EMBL/GenBank/DDBJ databases">
        <title>Draft Genome Sequences of the Obligatory Marine Myxobacteria Enhygromyxa salina SWB007.</title>
        <authorList>
            <person name="Poehlein A."/>
            <person name="Moghaddam J.A."/>
            <person name="Harms H."/>
            <person name="Alanjari M."/>
            <person name="Koenig G.M."/>
            <person name="Daniel R."/>
            <person name="Schaeberle T.F."/>
        </authorList>
    </citation>
    <scope>NUCLEOTIDE SEQUENCE [LARGE SCALE GENOMIC DNA]</scope>
    <source>
        <strain evidence="8 9">SWB007</strain>
    </source>
</reference>
<proteinExistence type="inferred from homology"/>
<dbReference type="PIRSF" id="PIRSF001227">
    <property type="entry name" value="Pen_acylase"/>
    <property type="match status" value="1"/>
</dbReference>
<dbReference type="Gene3D" id="2.30.120.10">
    <property type="match status" value="1"/>
</dbReference>
<accession>A0A2S9YVT5</accession>
<feature type="active site" description="Nucleophile" evidence="5">
    <location>
        <position position="269"/>
    </location>
</feature>
<dbReference type="PROSITE" id="PS51257">
    <property type="entry name" value="PROKAR_LIPOPROTEIN"/>
    <property type="match status" value="1"/>
</dbReference>
<dbReference type="Pfam" id="PF01804">
    <property type="entry name" value="Penicil_amidase"/>
    <property type="match status" value="1"/>
</dbReference>
<name>A0A2S9YVT5_9BACT</name>
<dbReference type="InterPro" id="IPR043146">
    <property type="entry name" value="Penicillin_amidase_N_B-knob"/>
</dbReference>
<dbReference type="Gene3D" id="1.10.1400.10">
    <property type="match status" value="1"/>
</dbReference>
<protein>
    <submittedName>
        <fullName evidence="8">Acyl-homoserine lactone acylase QuiP</fullName>
        <ecNumber evidence="8">3.5.1.97</ecNumber>
    </submittedName>
</protein>
<evidence type="ECO:0000313" key="9">
    <source>
        <dbReference type="Proteomes" id="UP000238823"/>
    </source>
</evidence>
<evidence type="ECO:0000313" key="8">
    <source>
        <dbReference type="EMBL" id="PRQ09215.1"/>
    </source>
</evidence>
<keyword evidence="6" id="KW-0106">Calcium</keyword>
<dbReference type="EC" id="3.5.1.97" evidence="8"/>
<comment type="caution">
    <text evidence="8">The sequence shown here is derived from an EMBL/GenBank/DDBJ whole genome shotgun (WGS) entry which is preliminary data.</text>
</comment>
<keyword evidence="4" id="KW-0865">Zymogen</keyword>
<dbReference type="InterPro" id="IPR014395">
    <property type="entry name" value="Pen/GL7ACA/AHL_acylase"/>
</dbReference>
<dbReference type="InterPro" id="IPR043147">
    <property type="entry name" value="Penicillin_amidase_A-knob"/>
</dbReference>
<dbReference type="AlphaFoldDB" id="A0A2S9YVT5"/>
<comment type="similarity">
    <text evidence="1">Belongs to the peptidase S45 family.</text>
</comment>
<evidence type="ECO:0000256" key="6">
    <source>
        <dbReference type="PIRSR" id="PIRSR001227-2"/>
    </source>
</evidence>
<feature type="binding site" evidence="6">
    <location>
        <position position="348"/>
    </location>
    <ligand>
        <name>Ca(2+)</name>
        <dbReference type="ChEBI" id="CHEBI:29108"/>
    </ligand>
</feature>